<dbReference type="InterPro" id="IPR001263">
    <property type="entry name" value="PI3K_accessory_dom"/>
</dbReference>
<dbReference type="FunFam" id="1.10.1070.11:FF:000016">
    <property type="entry name" value="PIK1p Phosphatidylinositol 4-kinase"/>
    <property type="match status" value="1"/>
</dbReference>
<dbReference type="EMBL" id="MH707271">
    <property type="protein sequence ID" value="AZQ56656.1"/>
    <property type="molecule type" value="Genomic_DNA"/>
</dbReference>
<evidence type="ECO:0000256" key="10">
    <source>
        <dbReference type="SAM" id="MobiDB-lite"/>
    </source>
</evidence>
<dbReference type="PANTHER" id="PTHR10048:SF22">
    <property type="entry name" value="PHOSPHATIDYLINOSITOL 4-KINASE BETA"/>
    <property type="match status" value="1"/>
</dbReference>
<dbReference type="InterPro" id="IPR000403">
    <property type="entry name" value="PI3/4_kinase_cat_dom"/>
</dbReference>
<dbReference type="SUPFAM" id="SSF56112">
    <property type="entry name" value="Protein kinase-like (PK-like)"/>
    <property type="match status" value="1"/>
</dbReference>
<proteinExistence type="inferred from homology"/>
<dbReference type="EC" id="2.7.1.67" evidence="4"/>
<evidence type="ECO:0000259" key="12">
    <source>
        <dbReference type="PROSITE" id="PS51545"/>
    </source>
</evidence>
<dbReference type="GO" id="GO:0005634">
    <property type="term" value="C:nucleus"/>
    <property type="evidence" value="ECO:0007669"/>
    <property type="project" value="UniProtKB-SubCell"/>
</dbReference>
<keyword evidence="5" id="KW-0808">Transferase</keyword>
<evidence type="ECO:0000256" key="3">
    <source>
        <dbReference type="ARBA" id="ARBA00006209"/>
    </source>
</evidence>
<dbReference type="InterPro" id="IPR016024">
    <property type="entry name" value="ARM-type_fold"/>
</dbReference>
<keyword evidence="8" id="KW-0539">Nucleus</keyword>
<dbReference type="PROSITE" id="PS00916">
    <property type="entry name" value="PI3_4_KINASE_2"/>
    <property type="match status" value="1"/>
</dbReference>
<dbReference type="GO" id="GO:0004430">
    <property type="term" value="F:1-phosphatidylinositol 4-kinase activity"/>
    <property type="evidence" value="ECO:0007669"/>
    <property type="project" value="UniProtKB-EC"/>
</dbReference>
<dbReference type="GO" id="GO:0005737">
    <property type="term" value="C:cytoplasm"/>
    <property type="evidence" value="ECO:0007669"/>
    <property type="project" value="TreeGrafter"/>
</dbReference>
<feature type="domain" description="PI3K/PI4K catalytic" evidence="11">
    <location>
        <begin position="677"/>
        <end position="958"/>
    </location>
</feature>
<dbReference type="Pfam" id="PF11522">
    <property type="entry name" value="Pik1"/>
    <property type="match status" value="1"/>
</dbReference>
<sequence>MSNSDNVSLLKEIRSSDFTAFKCIDYLRRNCDSIGIHHVLVQKLYTYSYDELEFFIPQFVQLLVSFETDSMALEEFLLDYCSRYPHFSLIVFWNLQAYVFELRNDPESTSFQTVRLFINKLQNILFNAEVTTTKTHEFRENLQPALVLCGAIGSSLLLPQFNNYINPMIKAQGKQQKSFVFKLANFQKSLTKNLTMKNKRLSVEAGERNSEDEALDQTVRSSRESNRRSVSSSRIAPKKTSLTFLSDDSEVYTTDDEVEAGARTLTRAMSLKEDSRSKQDKYHEMAENIKINTYIKSKKRGLTLLSKQVSSQSKPELIDNDPYNLNTRSLPDLSKVHDPESKAALSPTESEFSLGDPVTHQTIRRNHSQYSKGLKSCSYNELLKILQVNYAKKETEFIMALQNISLRLSQVPKEARLSALRAELSIINDTLLPSEIDIPQLLPVTSNKNKKYHKILRLSINEACVLNSAERVPFLLSIEYLSDETDFNPFTEQNQKIILAKGNPSNDIQKKEVTNEILDITEKEMSTPLNTTTVTPDIDALSIQGETDLGDLPILSHRVSNQDLNKLKVLDSPSSQDSITLNGPSKVLPIIGGAPTDLSTKALADQMRIASVMLQQLDSSGQSTSEQSISIRNRIIESMISLQDQFDSINFEKLNQLKGDEPDAGERKLENDFKLGEDWNTKKQRIKSSSVYGHLPNWDLCSVIAKNGDDLPQEAFACQLISMISSIWKRRNAGAWTKRMKILITSANTGLVETITNAMSIHSIKKSLTEISIAAGENSKGRIFTLQDYFTKIYGSMDSPRYKLAQDNFAVSLASYSILCYVLQIKDRHNGNIMVDNEGHIVHIDFGFLLSNSPGSVGFEAAPFKLTTEYIDLLGGTESGAYAKFVDVCKKCFIALRAENEQIVSIVELMQKDSTLPCFKNGESTSVLLKQRLQLQLTEEEANAFVETTLIGKSIGSIYTRLYDQFQMITQGIYS</sequence>
<evidence type="ECO:0000313" key="13">
    <source>
        <dbReference type="EMBL" id="AZQ56650.1"/>
    </source>
</evidence>
<dbReference type="InterPro" id="IPR018936">
    <property type="entry name" value="PI3/4_kinase_CS"/>
</dbReference>
<feature type="domain" description="PIK helical" evidence="12">
    <location>
        <begin position="1"/>
        <end position="124"/>
    </location>
</feature>
<feature type="region of interest" description="Disordered" evidence="10">
    <location>
        <begin position="202"/>
        <end position="234"/>
    </location>
</feature>
<feature type="compositionally biased region" description="Basic and acidic residues" evidence="10">
    <location>
        <begin position="202"/>
        <end position="211"/>
    </location>
</feature>
<evidence type="ECO:0000256" key="1">
    <source>
        <dbReference type="ARBA" id="ARBA00001686"/>
    </source>
</evidence>
<dbReference type="Gene3D" id="3.30.1010.10">
    <property type="entry name" value="Phosphatidylinositol 3-kinase Catalytic Subunit, Chain A, domain 4"/>
    <property type="match status" value="1"/>
</dbReference>
<evidence type="ECO:0000256" key="8">
    <source>
        <dbReference type="ARBA" id="ARBA00023242"/>
    </source>
</evidence>
<evidence type="ECO:0000313" key="14">
    <source>
        <dbReference type="EMBL" id="AZQ56656.1"/>
    </source>
</evidence>
<dbReference type="GO" id="GO:0046854">
    <property type="term" value="P:phosphatidylinositol phosphate biosynthetic process"/>
    <property type="evidence" value="ECO:0007669"/>
    <property type="project" value="InterPro"/>
</dbReference>
<dbReference type="PANTHER" id="PTHR10048">
    <property type="entry name" value="PHOSPHATIDYLINOSITOL KINASE"/>
    <property type="match status" value="1"/>
</dbReference>
<dbReference type="GO" id="GO:0044011">
    <property type="term" value="P:single-species biofilm formation on inanimate substrate"/>
    <property type="evidence" value="ECO:0007669"/>
    <property type="project" value="UniProtKB-ARBA"/>
</dbReference>
<dbReference type="Pfam" id="PF00454">
    <property type="entry name" value="PI3_PI4_kinase"/>
    <property type="match status" value="1"/>
</dbReference>
<dbReference type="Gene3D" id="1.25.40.70">
    <property type="entry name" value="Phosphatidylinositol 3-kinase, accessory domain (PIK)"/>
    <property type="match status" value="1"/>
</dbReference>
<dbReference type="InterPro" id="IPR011009">
    <property type="entry name" value="Kinase-like_dom_sf"/>
</dbReference>
<dbReference type="AlphaFoldDB" id="A0A3Q9FFG9"/>
<dbReference type="InterPro" id="IPR042236">
    <property type="entry name" value="PI3K_accessory_sf"/>
</dbReference>
<dbReference type="GO" id="GO:0043001">
    <property type="term" value="P:Golgi to plasma membrane protein transport"/>
    <property type="evidence" value="ECO:0007669"/>
    <property type="project" value="UniProtKB-ARBA"/>
</dbReference>
<comment type="similarity">
    <text evidence="3">Belongs to the PI3/PI4-kinase family. Type III PI4K subfamily.</text>
</comment>
<evidence type="ECO:0000259" key="11">
    <source>
        <dbReference type="PROSITE" id="PS50290"/>
    </source>
</evidence>
<keyword evidence="7" id="KW-0547">Nucleotide-binding</keyword>
<evidence type="ECO:0000256" key="2">
    <source>
        <dbReference type="ARBA" id="ARBA00004123"/>
    </source>
</evidence>
<dbReference type="GO" id="GO:0044182">
    <property type="term" value="P:filamentous growth of a population of unicellular organisms"/>
    <property type="evidence" value="ECO:0007669"/>
    <property type="project" value="UniProtKB-ARBA"/>
</dbReference>
<organism evidence="14">
    <name type="scientific">Suhomyces anneliseae</name>
    <dbReference type="NCBI Taxonomy" id="246025"/>
    <lineage>
        <taxon>Eukaryota</taxon>
        <taxon>Fungi</taxon>
        <taxon>Dikarya</taxon>
        <taxon>Ascomycota</taxon>
        <taxon>Saccharomycotina</taxon>
        <taxon>Pichiomycetes</taxon>
        <taxon>Debaryomycetaceae</taxon>
        <taxon>Suhomyces</taxon>
    </lineage>
</organism>
<protein>
    <recommendedName>
        <fullName evidence="4">1-phosphatidylinositol 4-kinase</fullName>
        <ecNumber evidence="4">2.7.1.67</ecNumber>
    </recommendedName>
</protein>
<reference evidence="14" key="1">
    <citation type="journal article" date="2018" name="FEMS Yeast Res.">
        <title>The Suhomyces clade: from single isolate to multiple species to disintegrating sex loci.</title>
        <authorList>
            <person name="Kijpornyongpan T."/>
            <person name="Urbina H."/>
            <person name="Suh S.O."/>
            <person name="Luangsa-Ard J."/>
            <person name="Aime M."/>
            <person name="Blackwell M."/>
        </authorList>
    </citation>
    <scope>NUCLEOTIDE SEQUENCE</scope>
    <source>
        <strain evidence="13">NRRL Y-27560</strain>
        <strain evidence="14">NRRL Y-27585</strain>
    </source>
</reference>
<feature type="region of interest" description="Disordered" evidence="10">
    <location>
        <begin position="332"/>
        <end position="356"/>
    </location>
</feature>
<comment type="function">
    <text evidence="9">Acts on phosphatidylinositol (PI) in the first committed step in the production of the second messenger inositol 1,4,5,-trisphosphate.</text>
</comment>
<dbReference type="GO" id="GO:0048015">
    <property type="term" value="P:phosphatidylinositol-mediated signaling"/>
    <property type="evidence" value="ECO:0007669"/>
    <property type="project" value="TreeGrafter"/>
</dbReference>
<dbReference type="EMBL" id="MH707270">
    <property type="protein sequence ID" value="AZQ56650.1"/>
    <property type="molecule type" value="Genomic_DNA"/>
</dbReference>
<dbReference type="Pfam" id="PF21245">
    <property type="entry name" value="PI4KB-PIK1_PIK"/>
    <property type="match status" value="1"/>
</dbReference>
<accession>A0A3Q9FFG9</accession>
<keyword evidence="6 14" id="KW-0418">Kinase</keyword>
<evidence type="ECO:0000256" key="5">
    <source>
        <dbReference type="ARBA" id="ARBA00022679"/>
    </source>
</evidence>
<comment type="subcellular location">
    <subcellularLocation>
        <location evidence="2">Nucleus</location>
    </subcellularLocation>
</comment>
<dbReference type="InterPro" id="IPR036940">
    <property type="entry name" value="PI3/4_kinase_cat_sf"/>
</dbReference>
<dbReference type="SUPFAM" id="SSF48371">
    <property type="entry name" value="ARM repeat"/>
    <property type="match status" value="1"/>
</dbReference>
<dbReference type="InterPro" id="IPR015433">
    <property type="entry name" value="PI3/4_kinase"/>
</dbReference>
<dbReference type="PROSITE" id="PS50290">
    <property type="entry name" value="PI3_4_KINASE_3"/>
    <property type="match status" value="1"/>
</dbReference>
<dbReference type="SMART" id="SM00146">
    <property type="entry name" value="PI3Kc"/>
    <property type="match status" value="1"/>
</dbReference>
<dbReference type="PROSITE" id="PS51545">
    <property type="entry name" value="PIK_HELICAL"/>
    <property type="match status" value="1"/>
</dbReference>
<name>A0A3Q9FFG9_9ASCO</name>
<evidence type="ECO:0000256" key="6">
    <source>
        <dbReference type="ARBA" id="ARBA00022777"/>
    </source>
</evidence>
<evidence type="ECO:0000256" key="7">
    <source>
        <dbReference type="ARBA" id="ARBA00022840"/>
    </source>
</evidence>
<dbReference type="FunFam" id="3.30.1010.10:FF:000021">
    <property type="entry name" value="Phosphatidylinositol 4-kinase"/>
    <property type="match status" value="1"/>
</dbReference>
<keyword evidence="7" id="KW-0067">ATP-binding</keyword>
<dbReference type="GO" id="GO:0005524">
    <property type="term" value="F:ATP binding"/>
    <property type="evidence" value="ECO:0007669"/>
    <property type="project" value="UniProtKB-KW"/>
</dbReference>
<comment type="catalytic activity">
    <reaction evidence="1">
        <text>a 1,2-diacyl-sn-glycero-3-phospho-(1D-myo-inositol) + ATP = a 1,2-diacyl-sn-glycero-3-phospho-(1D-myo-inositol 4-phosphate) + ADP + H(+)</text>
        <dbReference type="Rhea" id="RHEA:19877"/>
        <dbReference type="ChEBI" id="CHEBI:15378"/>
        <dbReference type="ChEBI" id="CHEBI:30616"/>
        <dbReference type="ChEBI" id="CHEBI:57880"/>
        <dbReference type="ChEBI" id="CHEBI:58178"/>
        <dbReference type="ChEBI" id="CHEBI:456216"/>
        <dbReference type="EC" id="2.7.1.67"/>
    </reaction>
</comment>
<dbReference type="GO" id="GO:0016020">
    <property type="term" value="C:membrane"/>
    <property type="evidence" value="ECO:0007669"/>
    <property type="project" value="TreeGrafter"/>
</dbReference>
<dbReference type="InterPro" id="IPR049160">
    <property type="entry name" value="PI4KB-PIK1_PIK"/>
</dbReference>
<dbReference type="InterPro" id="IPR021601">
    <property type="entry name" value="Phosphatidylino_kinase_fungi"/>
</dbReference>
<dbReference type="Gene3D" id="1.10.1070.11">
    <property type="entry name" value="Phosphatidylinositol 3-/4-kinase, catalytic domain"/>
    <property type="match status" value="1"/>
</dbReference>
<evidence type="ECO:0000256" key="9">
    <source>
        <dbReference type="ARBA" id="ARBA00053476"/>
    </source>
</evidence>
<evidence type="ECO:0000256" key="4">
    <source>
        <dbReference type="ARBA" id="ARBA00012169"/>
    </source>
</evidence>
<dbReference type="Gene3D" id="6.10.140.1260">
    <property type="match status" value="1"/>
</dbReference>